<dbReference type="AlphaFoldDB" id="A0A8J7K4L8"/>
<protein>
    <submittedName>
        <fullName evidence="11">Phosphate ABC transporter permease subunit PstC</fullName>
    </submittedName>
</protein>
<dbReference type="InterPro" id="IPR000515">
    <property type="entry name" value="MetI-like"/>
</dbReference>
<feature type="transmembrane region" description="Helical" evidence="9">
    <location>
        <begin position="591"/>
        <end position="614"/>
    </location>
</feature>
<feature type="transmembrane region" description="Helical" evidence="9">
    <location>
        <begin position="101"/>
        <end position="125"/>
    </location>
</feature>
<dbReference type="PANTHER" id="PTHR30425">
    <property type="entry name" value="PHOSPHATE TRANSPORT SYSTEM PERMEASE PROTEIN PST"/>
    <property type="match status" value="1"/>
</dbReference>
<dbReference type="NCBIfam" id="TIGR02138">
    <property type="entry name" value="phosphate_pstC"/>
    <property type="match status" value="1"/>
</dbReference>
<dbReference type="GO" id="GO:0035435">
    <property type="term" value="P:phosphate ion transmembrane transport"/>
    <property type="evidence" value="ECO:0007669"/>
    <property type="project" value="InterPro"/>
</dbReference>
<keyword evidence="7 9" id="KW-1133">Transmembrane helix</keyword>
<evidence type="ECO:0000256" key="3">
    <source>
        <dbReference type="ARBA" id="ARBA00022448"/>
    </source>
</evidence>
<dbReference type="PANTHER" id="PTHR30425:SF1">
    <property type="entry name" value="PHOSPHATE TRANSPORT SYSTEM PERMEASE PROTEIN PSTC"/>
    <property type="match status" value="1"/>
</dbReference>
<dbReference type="InterPro" id="IPR035906">
    <property type="entry name" value="MetI-like_sf"/>
</dbReference>
<evidence type="ECO:0000256" key="1">
    <source>
        <dbReference type="ARBA" id="ARBA00004651"/>
    </source>
</evidence>
<dbReference type="InterPro" id="IPR005672">
    <property type="entry name" value="Phosphate_PstA"/>
</dbReference>
<name>A0A8J7K4L8_9CYAN</name>
<dbReference type="EMBL" id="JADEWL010000158">
    <property type="protein sequence ID" value="MBE9216337.1"/>
    <property type="molecule type" value="Genomic_DNA"/>
</dbReference>
<comment type="subcellular location">
    <subcellularLocation>
        <location evidence="1">Cell membrane</location>
        <topology evidence="1">Multi-pass membrane protein</topology>
    </subcellularLocation>
</comment>
<keyword evidence="4" id="KW-1003">Cell membrane</keyword>
<feature type="transmembrane region" description="Helical" evidence="9">
    <location>
        <begin position="405"/>
        <end position="431"/>
    </location>
</feature>
<evidence type="ECO:0000256" key="7">
    <source>
        <dbReference type="ARBA" id="ARBA00022989"/>
    </source>
</evidence>
<feature type="transmembrane region" description="Helical" evidence="9">
    <location>
        <begin position="351"/>
        <end position="376"/>
    </location>
</feature>
<evidence type="ECO:0000256" key="5">
    <source>
        <dbReference type="ARBA" id="ARBA00022592"/>
    </source>
</evidence>
<dbReference type="RefSeq" id="WP_193924844.1">
    <property type="nucleotide sequence ID" value="NZ_JADEWL010000158.1"/>
</dbReference>
<feature type="transmembrane region" description="Helical" evidence="9">
    <location>
        <begin position="473"/>
        <end position="492"/>
    </location>
</feature>
<dbReference type="SUPFAM" id="SSF161098">
    <property type="entry name" value="MetI-like"/>
    <property type="match status" value="2"/>
</dbReference>
<dbReference type="PROSITE" id="PS50928">
    <property type="entry name" value="ABC_TM1"/>
    <property type="match status" value="2"/>
</dbReference>
<dbReference type="GO" id="GO:0005886">
    <property type="term" value="C:plasma membrane"/>
    <property type="evidence" value="ECO:0007669"/>
    <property type="project" value="UniProtKB-SubCell"/>
</dbReference>
<dbReference type="InterPro" id="IPR011864">
    <property type="entry name" value="Phosphate_PstC"/>
</dbReference>
<evidence type="ECO:0000256" key="4">
    <source>
        <dbReference type="ARBA" id="ARBA00022475"/>
    </source>
</evidence>
<evidence type="ECO:0000259" key="10">
    <source>
        <dbReference type="PROSITE" id="PS50928"/>
    </source>
</evidence>
<keyword evidence="6 9" id="KW-0812">Transmembrane</keyword>
<dbReference type="Pfam" id="PF00528">
    <property type="entry name" value="BPD_transp_1"/>
    <property type="match status" value="2"/>
</dbReference>
<feature type="domain" description="ABC transmembrane type-1" evidence="10">
    <location>
        <begin position="406"/>
        <end position="610"/>
    </location>
</feature>
<feature type="transmembrane region" description="Helical" evidence="9">
    <location>
        <begin position="153"/>
        <end position="177"/>
    </location>
</feature>
<keyword evidence="3" id="KW-0813">Transport</keyword>
<keyword evidence="5" id="KW-0592">Phosphate transport</keyword>
<dbReference type="Proteomes" id="UP000620559">
    <property type="component" value="Unassembled WGS sequence"/>
</dbReference>
<comment type="caution">
    <text evidence="11">The sequence shown here is derived from an EMBL/GenBank/DDBJ whole genome shotgun (WGS) entry which is preliminary data.</text>
</comment>
<accession>A0A8J7K4L8</accession>
<feature type="transmembrane region" description="Helical" evidence="9">
    <location>
        <begin position="198"/>
        <end position="219"/>
    </location>
</feature>
<dbReference type="InterPro" id="IPR051124">
    <property type="entry name" value="Phosphate_Transport_Permease"/>
</dbReference>
<feature type="transmembrane region" description="Helical" evidence="9">
    <location>
        <begin position="7"/>
        <end position="34"/>
    </location>
</feature>
<evidence type="ECO:0000313" key="11">
    <source>
        <dbReference type="EMBL" id="MBE9216337.1"/>
    </source>
</evidence>
<organism evidence="11 12">
    <name type="scientific">Plectonema cf. radiosum LEGE 06105</name>
    <dbReference type="NCBI Taxonomy" id="945769"/>
    <lineage>
        <taxon>Bacteria</taxon>
        <taxon>Bacillati</taxon>
        <taxon>Cyanobacteriota</taxon>
        <taxon>Cyanophyceae</taxon>
        <taxon>Oscillatoriophycideae</taxon>
        <taxon>Oscillatoriales</taxon>
        <taxon>Microcoleaceae</taxon>
        <taxon>Plectonema</taxon>
    </lineage>
</organism>
<feature type="transmembrane region" description="Helical" evidence="9">
    <location>
        <begin position="63"/>
        <end position="89"/>
    </location>
</feature>
<feature type="transmembrane region" description="Helical" evidence="9">
    <location>
        <begin position="565"/>
        <end position="585"/>
    </location>
</feature>
<dbReference type="CDD" id="cd06261">
    <property type="entry name" value="TM_PBP2"/>
    <property type="match status" value="2"/>
</dbReference>
<reference evidence="11" key="1">
    <citation type="submission" date="2020-10" db="EMBL/GenBank/DDBJ databases">
        <authorList>
            <person name="Castelo-Branco R."/>
            <person name="Eusebio N."/>
            <person name="Adriana R."/>
            <person name="Vieira A."/>
            <person name="Brugerolle De Fraissinette N."/>
            <person name="Rezende De Castro R."/>
            <person name="Schneider M.P."/>
            <person name="Vasconcelos V."/>
            <person name="Leao P.N."/>
        </authorList>
    </citation>
    <scope>NUCLEOTIDE SEQUENCE</scope>
    <source>
        <strain evidence="11">LEGE 06105</strain>
    </source>
</reference>
<dbReference type="Gene3D" id="1.10.3720.10">
    <property type="entry name" value="MetI-like"/>
    <property type="match status" value="2"/>
</dbReference>
<feature type="domain" description="ABC transmembrane type-1" evidence="10">
    <location>
        <begin position="63"/>
        <end position="287"/>
    </location>
</feature>
<proteinExistence type="inferred from homology"/>
<gene>
    <name evidence="11" type="primary">pstC</name>
    <name evidence="11" type="ORF">IQ247_27365</name>
</gene>
<dbReference type="GO" id="GO:0005315">
    <property type="term" value="F:phosphate transmembrane transporter activity"/>
    <property type="evidence" value="ECO:0007669"/>
    <property type="project" value="InterPro"/>
</dbReference>
<evidence type="ECO:0000256" key="8">
    <source>
        <dbReference type="ARBA" id="ARBA00023136"/>
    </source>
</evidence>
<comment type="similarity">
    <text evidence="2">Belongs to the binding-protein-dependent transport system permease family. CysTW subfamily.</text>
</comment>
<sequence>MSNDRIFYILTLLCAFGIVGISVYIVAELFWIALPAMQRFGWQFLTTTEWNPVKNIYGILPQIYGTLISSLLALLIAIPLGLGIAIFLSESFLPRKILAPITFLVELLAAIPSVVYGLWGIFVLMPQIRPVLDFLYNNFNWIPLFSTAPSTRAILPTVIVLAMMILPIITAISRNTLVSLPPELRRDAFALGATRWETIIYILIPAGLSGIIGSGVLALGRALGETMATTMLIGNANRINVSLLAPGSTIASLIANEFSESKGLQVSALLYAALVLMVLTFFVNALAEFIIFRFHIISNFFQNIKEFFVSPKVVHHNFKVELADNFSSQTIQSKNIYDTGSIKLARKVFSIVMTTVVMLATFVTLLFLISILYSVISNGISRLDMAAFTELPPPPLANGGGLRNAITGTLVVVSISTVFSVPLGILTAIYTTELGKNTKFATLIRFITNIMSGVPSIIFGLFAYGVVVQNTGSFSAVAGGVALGILILPIIIRTTEEGLKLVPQELREGAIALSANNFQTIGLIVLPIALRTIVTGITLAWARAIGETAPLLFTTLFSQYGFKTVWNPVATLSVLIYNFAVASPYPNHQQLAWTAALIIIFIILIVSIISRIFIRQ</sequence>
<keyword evidence="8 9" id="KW-0472">Membrane</keyword>
<evidence type="ECO:0000256" key="9">
    <source>
        <dbReference type="SAM" id="Phobius"/>
    </source>
</evidence>
<evidence type="ECO:0000256" key="2">
    <source>
        <dbReference type="ARBA" id="ARBA00007069"/>
    </source>
</evidence>
<evidence type="ECO:0000256" key="6">
    <source>
        <dbReference type="ARBA" id="ARBA00022692"/>
    </source>
</evidence>
<dbReference type="NCBIfam" id="TIGR00974">
    <property type="entry name" value="3a0107s02c"/>
    <property type="match status" value="1"/>
</dbReference>
<feature type="transmembrane region" description="Helical" evidence="9">
    <location>
        <begin position="443"/>
        <end position="467"/>
    </location>
</feature>
<keyword evidence="12" id="KW-1185">Reference proteome</keyword>
<evidence type="ECO:0000313" key="12">
    <source>
        <dbReference type="Proteomes" id="UP000620559"/>
    </source>
</evidence>
<feature type="transmembrane region" description="Helical" evidence="9">
    <location>
        <begin position="268"/>
        <end position="292"/>
    </location>
</feature>